<dbReference type="Pfam" id="PF00291">
    <property type="entry name" value="PALP"/>
    <property type="match status" value="1"/>
</dbReference>
<keyword evidence="6 12" id="KW-0808">Transferase</keyword>
<protein>
    <recommendedName>
        <fullName evidence="4 12">Cysteine synthase</fullName>
        <ecNumber evidence="4 12">2.5.1.47</ecNumber>
    </recommendedName>
</protein>
<evidence type="ECO:0000256" key="5">
    <source>
        <dbReference type="ARBA" id="ARBA00022605"/>
    </source>
</evidence>
<feature type="binding site" evidence="10">
    <location>
        <position position="257"/>
    </location>
    <ligand>
        <name>pyridoxal 5'-phosphate</name>
        <dbReference type="ChEBI" id="CHEBI:597326"/>
    </ligand>
</feature>
<dbReference type="PATRIC" id="fig|1435349.4.peg.2973"/>
<dbReference type="GO" id="GO:0004124">
    <property type="term" value="F:cysteine synthase activity"/>
    <property type="evidence" value="ECO:0007669"/>
    <property type="project" value="UniProtKB-UniRule"/>
</dbReference>
<evidence type="ECO:0000313" key="14">
    <source>
        <dbReference type="EMBL" id="KJD35405.1"/>
    </source>
</evidence>
<keyword evidence="15" id="KW-1185">Reference proteome</keyword>
<reference evidence="14 15" key="1">
    <citation type="submission" date="2014-11" db="EMBL/GenBank/DDBJ databases">
        <title>Tamlana sedimentorum sp. nov., isolated from shallow sand sediments of the Sea of Japan.</title>
        <authorList>
            <person name="Romanenko L.A."/>
        </authorList>
    </citation>
    <scope>NUCLEOTIDE SEQUENCE [LARGE SCALE GENOMIC DNA]</scope>
    <source>
        <strain evidence="14 15">JCM 19808</strain>
    </source>
</reference>
<dbReference type="SUPFAM" id="SSF53686">
    <property type="entry name" value="Tryptophan synthase beta subunit-like PLP-dependent enzymes"/>
    <property type="match status" value="1"/>
</dbReference>
<evidence type="ECO:0000256" key="3">
    <source>
        <dbReference type="ARBA" id="ARBA00007103"/>
    </source>
</evidence>
<dbReference type="InterPro" id="IPR005858">
    <property type="entry name" value="CysM"/>
</dbReference>
<feature type="domain" description="Tryptophan synthase beta chain-like PALP" evidence="13">
    <location>
        <begin position="7"/>
        <end position="283"/>
    </location>
</feature>
<dbReference type="RefSeq" id="WP_044632786.1">
    <property type="nucleotide sequence ID" value="NZ_JTDW01000006.1"/>
</dbReference>
<evidence type="ECO:0000256" key="6">
    <source>
        <dbReference type="ARBA" id="ARBA00022679"/>
    </source>
</evidence>
<dbReference type="Gene3D" id="3.40.50.1100">
    <property type="match status" value="2"/>
</dbReference>
<dbReference type="InterPro" id="IPR036052">
    <property type="entry name" value="TrpB-like_PALP_sf"/>
</dbReference>
<dbReference type="InterPro" id="IPR050214">
    <property type="entry name" value="Cys_Synth/Cystath_Beta-Synth"/>
</dbReference>
<dbReference type="CDD" id="cd01561">
    <property type="entry name" value="CBS_like"/>
    <property type="match status" value="1"/>
</dbReference>
<dbReference type="GO" id="GO:0006535">
    <property type="term" value="P:cysteine biosynthetic process from serine"/>
    <property type="evidence" value="ECO:0007669"/>
    <property type="project" value="UniProtKB-UniRule"/>
</dbReference>
<evidence type="ECO:0000256" key="8">
    <source>
        <dbReference type="ARBA" id="ARBA00023192"/>
    </source>
</evidence>
<dbReference type="NCBIfam" id="TIGR01138">
    <property type="entry name" value="cysM"/>
    <property type="match status" value="1"/>
</dbReference>
<accession>A0A0D7W8E1</accession>
<comment type="catalytic activity">
    <reaction evidence="9 12">
        <text>O-acetyl-L-serine + hydrogen sulfide = L-cysteine + acetate</text>
        <dbReference type="Rhea" id="RHEA:14829"/>
        <dbReference type="ChEBI" id="CHEBI:29919"/>
        <dbReference type="ChEBI" id="CHEBI:30089"/>
        <dbReference type="ChEBI" id="CHEBI:35235"/>
        <dbReference type="ChEBI" id="CHEBI:58340"/>
        <dbReference type="EC" id="2.5.1.47"/>
    </reaction>
</comment>
<dbReference type="STRING" id="1435349.PW52_09895"/>
<keyword evidence="7 10" id="KW-0663">Pyridoxal phosphate</keyword>
<evidence type="ECO:0000256" key="2">
    <source>
        <dbReference type="ARBA" id="ARBA00004962"/>
    </source>
</evidence>
<keyword evidence="8 12" id="KW-0198">Cysteine biosynthesis</keyword>
<proteinExistence type="inferred from homology"/>
<sequence length="295" mass="32224">MAFKTILDQIGNTPLVEATHLVKKEGVRLLLKLEGNNPGGSVKDRAAYNMISEALKRGDIKKGDTLVESTSGNTGIALAFIAQLLGLNMVIIMPENSTVERVKTMRAYGAEVILTSVDVGIEGSRDLAYKLRDEKGYTLLNQFANNDNWKAHYKTTGPEIWKATEGKITHFVSAMGTTGTIMGVSRYLKEQNKNVTIVGAQPADGAKIPGIRKWPEAYLPEFFERERVDQVVEVSEENAKATTQRLAKEEGVFAGMSSGGSVYSALQIAESIDEGLIVAIICDRGDRYLSSTLFE</sequence>
<dbReference type="EMBL" id="JTDW01000006">
    <property type="protein sequence ID" value="KJD35405.1"/>
    <property type="molecule type" value="Genomic_DNA"/>
</dbReference>
<dbReference type="PANTHER" id="PTHR10314">
    <property type="entry name" value="CYSTATHIONINE BETA-SYNTHASE"/>
    <property type="match status" value="1"/>
</dbReference>
<gene>
    <name evidence="14" type="primary">cysM</name>
    <name evidence="14" type="ORF">PW52_09895</name>
</gene>
<evidence type="ECO:0000256" key="7">
    <source>
        <dbReference type="ARBA" id="ARBA00022898"/>
    </source>
</evidence>
<evidence type="ECO:0000256" key="11">
    <source>
        <dbReference type="PIRSR" id="PIRSR605856-51"/>
    </source>
</evidence>
<comment type="pathway">
    <text evidence="2">Amino-acid biosynthesis; L-cysteine biosynthesis; L-cysteine from L-serine: step 2/2.</text>
</comment>
<dbReference type="InterPro" id="IPR005856">
    <property type="entry name" value="Cys_synth"/>
</dbReference>
<comment type="caution">
    <text evidence="14">The sequence shown here is derived from an EMBL/GenBank/DDBJ whole genome shotgun (WGS) entry which is preliminary data.</text>
</comment>
<feature type="modified residue" description="N6-(pyridoxal phosphate)lysine" evidence="11">
    <location>
        <position position="43"/>
    </location>
</feature>
<dbReference type="NCBIfam" id="TIGR01136">
    <property type="entry name" value="cysKM"/>
    <property type="match status" value="1"/>
</dbReference>
<dbReference type="AlphaFoldDB" id="A0A0D7W8E1"/>
<organism evidence="14 15">
    <name type="scientific">Neotamlana sedimentorum</name>
    <dbReference type="NCBI Taxonomy" id="1435349"/>
    <lineage>
        <taxon>Bacteria</taxon>
        <taxon>Pseudomonadati</taxon>
        <taxon>Bacteroidota</taxon>
        <taxon>Flavobacteriia</taxon>
        <taxon>Flavobacteriales</taxon>
        <taxon>Flavobacteriaceae</taxon>
        <taxon>Neotamlana</taxon>
    </lineage>
</organism>
<dbReference type="EC" id="2.5.1.47" evidence="4 12"/>
<dbReference type="Proteomes" id="UP000032578">
    <property type="component" value="Unassembled WGS sequence"/>
</dbReference>
<dbReference type="FunFam" id="3.40.50.1100:FF:000003">
    <property type="entry name" value="Cystathionine beta-synthase"/>
    <property type="match status" value="1"/>
</dbReference>
<comment type="similarity">
    <text evidence="3 12">Belongs to the cysteine synthase/cystathionine beta-synthase family.</text>
</comment>
<evidence type="ECO:0000313" key="15">
    <source>
        <dbReference type="Proteomes" id="UP000032578"/>
    </source>
</evidence>
<feature type="binding site" evidence="10">
    <location>
        <begin position="176"/>
        <end position="180"/>
    </location>
    <ligand>
        <name>pyridoxal 5'-phosphate</name>
        <dbReference type="ChEBI" id="CHEBI:597326"/>
    </ligand>
</feature>
<evidence type="ECO:0000259" key="13">
    <source>
        <dbReference type="Pfam" id="PF00291"/>
    </source>
</evidence>
<evidence type="ECO:0000256" key="4">
    <source>
        <dbReference type="ARBA" id="ARBA00012681"/>
    </source>
</evidence>
<name>A0A0D7W8E1_9FLAO</name>
<dbReference type="NCBIfam" id="NF008735">
    <property type="entry name" value="PRK11761.1"/>
    <property type="match status" value="1"/>
</dbReference>
<dbReference type="UniPathway" id="UPA00136">
    <property type="reaction ID" value="UER00200"/>
</dbReference>
<evidence type="ECO:0000256" key="9">
    <source>
        <dbReference type="ARBA" id="ARBA00047931"/>
    </source>
</evidence>
<evidence type="ECO:0000256" key="12">
    <source>
        <dbReference type="RuleBase" id="RU003985"/>
    </source>
</evidence>
<comment type="cofactor">
    <cofactor evidence="1 10 12">
        <name>pyridoxal 5'-phosphate</name>
        <dbReference type="ChEBI" id="CHEBI:597326"/>
    </cofactor>
</comment>
<dbReference type="InterPro" id="IPR001216">
    <property type="entry name" value="P-phosphate_BS"/>
</dbReference>
<evidence type="ECO:0000256" key="1">
    <source>
        <dbReference type="ARBA" id="ARBA00001933"/>
    </source>
</evidence>
<evidence type="ECO:0000256" key="10">
    <source>
        <dbReference type="PIRSR" id="PIRSR605856-50"/>
    </source>
</evidence>
<keyword evidence="5 12" id="KW-0028">Amino-acid biosynthesis</keyword>
<dbReference type="PROSITE" id="PS00901">
    <property type="entry name" value="CYS_SYNTHASE"/>
    <property type="match status" value="1"/>
</dbReference>
<dbReference type="InterPro" id="IPR001926">
    <property type="entry name" value="TrpB-like_PALP"/>
</dbReference>
<dbReference type="OrthoDB" id="9808024at2"/>
<feature type="binding site" evidence="10">
    <location>
        <position position="73"/>
    </location>
    <ligand>
        <name>pyridoxal 5'-phosphate</name>
        <dbReference type="ChEBI" id="CHEBI:597326"/>
    </ligand>
</feature>